<dbReference type="NCBIfam" id="NF005539">
    <property type="entry name" value="PRK07201.1"/>
    <property type="match status" value="1"/>
</dbReference>
<keyword evidence="5" id="KW-1185">Reference proteome</keyword>
<dbReference type="SUPFAM" id="SSF51735">
    <property type="entry name" value="NAD(P)-binding Rossmann-fold domains"/>
    <property type="match status" value="2"/>
</dbReference>
<dbReference type="InterPro" id="IPR002347">
    <property type="entry name" value="SDR_fam"/>
</dbReference>
<keyword evidence="2" id="KW-0560">Oxidoreductase</keyword>
<evidence type="ECO:0000256" key="2">
    <source>
        <dbReference type="ARBA" id="ARBA00023002"/>
    </source>
</evidence>
<name>A0A927C1X8_9GAMM</name>
<dbReference type="Gene3D" id="3.40.50.720">
    <property type="entry name" value="NAD(P)-binding Rossmann-like Domain"/>
    <property type="match status" value="2"/>
</dbReference>
<dbReference type="PANTHER" id="PTHR44196:SF1">
    <property type="entry name" value="DEHYDROGENASE_REDUCTASE SDR FAMILY MEMBER 7B"/>
    <property type="match status" value="1"/>
</dbReference>
<dbReference type="Proteomes" id="UP000610558">
    <property type="component" value="Unassembled WGS sequence"/>
</dbReference>
<dbReference type="AlphaFoldDB" id="A0A927C1X8"/>
<evidence type="ECO:0000259" key="3">
    <source>
        <dbReference type="SMART" id="SM00822"/>
    </source>
</evidence>
<comment type="caution">
    <text evidence="4">The sequence shown here is derived from an EMBL/GenBank/DDBJ whole genome shotgun (WGS) entry which is preliminary data.</text>
</comment>
<reference evidence="4" key="1">
    <citation type="submission" date="2020-09" db="EMBL/GenBank/DDBJ databases">
        <authorList>
            <person name="Yoon J.-W."/>
        </authorList>
    </citation>
    <scope>NUCLEOTIDE SEQUENCE</scope>
    <source>
        <strain evidence="4">KMU-158</strain>
    </source>
</reference>
<dbReference type="PRINTS" id="PR00080">
    <property type="entry name" value="SDRFAMILY"/>
</dbReference>
<dbReference type="Pfam" id="PF07993">
    <property type="entry name" value="NAD_binding_4"/>
    <property type="match status" value="1"/>
</dbReference>
<evidence type="ECO:0000256" key="1">
    <source>
        <dbReference type="ARBA" id="ARBA00006484"/>
    </source>
</evidence>
<accession>A0A927C1X8</accession>
<dbReference type="PANTHER" id="PTHR44196">
    <property type="entry name" value="DEHYDROGENASE/REDUCTASE SDR FAMILY MEMBER 7B"/>
    <property type="match status" value="1"/>
</dbReference>
<dbReference type="EMBL" id="JACXLD010000007">
    <property type="protein sequence ID" value="MBD2859783.1"/>
    <property type="molecule type" value="Genomic_DNA"/>
</dbReference>
<dbReference type="Pfam" id="PF00106">
    <property type="entry name" value="adh_short"/>
    <property type="match status" value="1"/>
</dbReference>
<dbReference type="GO" id="GO:0016491">
    <property type="term" value="F:oxidoreductase activity"/>
    <property type="evidence" value="ECO:0007669"/>
    <property type="project" value="UniProtKB-KW"/>
</dbReference>
<dbReference type="InterPro" id="IPR013120">
    <property type="entry name" value="FAR_NAD-bd"/>
</dbReference>
<dbReference type="RefSeq" id="WP_190765974.1">
    <property type="nucleotide sequence ID" value="NZ_JACXLD010000007.1"/>
</dbReference>
<protein>
    <submittedName>
        <fullName evidence="4">SDR family oxidoreductase</fullName>
    </submittedName>
</protein>
<proteinExistence type="inferred from homology"/>
<dbReference type="InterPro" id="IPR057313">
    <property type="entry name" value="Maqu_2507-like"/>
</dbReference>
<feature type="domain" description="Ketoreductase" evidence="3">
    <location>
        <begin position="378"/>
        <end position="565"/>
    </location>
</feature>
<dbReference type="InterPro" id="IPR036291">
    <property type="entry name" value="NAD(P)-bd_dom_sf"/>
</dbReference>
<organism evidence="4 5">
    <name type="scientific">Spongiibacter pelagi</name>
    <dbReference type="NCBI Taxonomy" id="2760804"/>
    <lineage>
        <taxon>Bacteria</taxon>
        <taxon>Pseudomonadati</taxon>
        <taxon>Pseudomonadota</taxon>
        <taxon>Gammaproteobacteria</taxon>
        <taxon>Cellvibrionales</taxon>
        <taxon>Spongiibacteraceae</taxon>
        <taxon>Spongiibacter</taxon>
    </lineage>
</organism>
<dbReference type="SMART" id="SM00822">
    <property type="entry name" value="PKS_KR"/>
    <property type="match status" value="1"/>
</dbReference>
<dbReference type="InterPro" id="IPR020904">
    <property type="entry name" value="Sc_DH/Rdtase_CS"/>
</dbReference>
<gene>
    <name evidence="4" type="ORF">IB286_12290</name>
</gene>
<evidence type="ECO:0000313" key="5">
    <source>
        <dbReference type="Proteomes" id="UP000610558"/>
    </source>
</evidence>
<dbReference type="CDD" id="cd05263">
    <property type="entry name" value="MupV_like_SDR_e"/>
    <property type="match status" value="1"/>
</dbReference>
<comment type="similarity">
    <text evidence="1">Belongs to the short-chain dehydrogenases/reductases (SDR) family.</text>
</comment>
<dbReference type="PRINTS" id="PR00081">
    <property type="entry name" value="GDHRDH"/>
</dbReference>
<evidence type="ECO:0000313" key="4">
    <source>
        <dbReference type="EMBL" id="MBD2859783.1"/>
    </source>
</evidence>
<dbReference type="InterPro" id="IPR057326">
    <property type="entry name" value="KR_dom"/>
</dbReference>
<dbReference type="FunFam" id="3.40.50.720:FF:000084">
    <property type="entry name" value="Short-chain dehydrogenase reductase"/>
    <property type="match status" value="1"/>
</dbReference>
<dbReference type="GO" id="GO:0016020">
    <property type="term" value="C:membrane"/>
    <property type="evidence" value="ECO:0007669"/>
    <property type="project" value="TreeGrafter"/>
</dbReference>
<sequence length="663" mass="73095">MAYFITGGTGFIGRFLIERLAKRRGPIYVLVRRSSKQKYKQLLEATGLTAEQLIPVYGDLSKPRLGISPKEMAKLHGNVRHFYHLAAIYDLKADAESQEVANIDGTRNAIAAAEAMGAKCFNLASSIAAAGQYPGVFREDMFDEATGLEHPYFRTKHISEGLVRRECSIPYRIYRPAMVVGDSKTGEMDKVDGPYYFFKLIQKLRSRVPQWMPLIGIEGGQMNIVPVDYVADCIDYLSHQPKLDGQCFHLTQSQAKKVGEVLQIFADAAHAPRMAMRIDTRMFAFIPASILGMIKNLPPVRRIINAVLADYGIPRDGLQFMNMPTKFDTRDTERALKGSGIKLPELESYAEKIWDYWERNLDPDLHKDRSLKGNVSGKVVVITGASSGIGKAAALKLAEAGAQVVLVARTLEKLEETQAEIKRKGGTSFAYPCDVSDLNSCDELVKTVLKNHGHVDVLVNNAGRSIRRSLELTFDRFHDFERTMQLNYFGAIRLVMGLAPSMLERRAGHVINISSIAVIVGTSPRFSAYAASKAALDAFSRSAAAEFSDRNIAFTTINMPLVRTPMIGPTSIYNAVPTLTPEEAADMICDAIVRRPKRIATGLGITMQVLNAIMPKATEIIMNTVFRTFPDSAAAKGESEGEQKPEVSSEQVALAAVLKGIHV</sequence>
<dbReference type="CDD" id="cd05233">
    <property type="entry name" value="SDR_c"/>
    <property type="match status" value="1"/>
</dbReference>
<dbReference type="PROSITE" id="PS00061">
    <property type="entry name" value="ADH_SHORT"/>
    <property type="match status" value="1"/>
</dbReference>